<feature type="transmembrane region" description="Helical" evidence="2">
    <location>
        <begin position="160"/>
        <end position="178"/>
    </location>
</feature>
<feature type="region of interest" description="Disordered" evidence="1">
    <location>
        <begin position="1"/>
        <end position="36"/>
    </location>
</feature>
<feature type="compositionally biased region" description="Basic and acidic residues" evidence="1">
    <location>
        <begin position="10"/>
        <end position="22"/>
    </location>
</feature>
<feature type="transmembrane region" description="Helical" evidence="2">
    <location>
        <begin position="106"/>
        <end position="128"/>
    </location>
</feature>
<gene>
    <name evidence="3" type="ORF">I6H47_03760</name>
</gene>
<keyword evidence="2" id="KW-1133">Transmembrane helix</keyword>
<sequence length="219" mass="22496">MTQAPQSPEPPHRREVSDDRDPLNPPAEAATAPEPADGAEIGSLIGGVFGLVFLIVNSAGFSTVGRIGVIVLGIAAFAGILVLAFRSLGRRRGQPRPAGAKPFSRSYWIIVAVEALALFGGAKLLSGLGYPELGVAWVAVVVGTHFYALGYVFRLGRFHVLATVVTLLGVAGFIAFLASAPAFIPVLAGVIPGFVLLAFALWALAPAASAPAPGNAHPA</sequence>
<feature type="transmembrane region" description="Helical" evidence="2">
    <location>
        <begin position="134"/>
        <end position="153"/>
    </location>
</feature>
<keyword evidence="2" id="KW-0472">Membrane</keyword>
<evidence type="ECO:0000256" key="1">
    <source>
        <dbReference type="SAM" id="MobiDB-lite"/>
    </source>
</evidence>
<evidence type="ECO:0000256" key="2">
    <source>
        <dbReference type="SAM" id="Phobius"/>
    </source>
</evidence>
<keyword evidence="2" id="KW-0812">Transmembrane</keyword>
<dbReference type="AlphaFoldDB" id="A0A7T4A0I6"/>
<feature type="transmembrane region" description="Helical" evidence="2">
    <location>
        <begin position="67"/>
        <end position="85"/>
    </location>
</feature>
<dbReference type="Proteomes" id="UP000595374">
    <property type="component" value="Chromosome"/>
</dbReference>
<reference evidence="3 4" key="1">
    <citation type="submission" date="2020-12" db="EMBL/GenBank/DDBJ databases">
        <title>FDA dAtabase for Regulatory Grade micrObial Sequences (FDA-ARGOS): Supporting development and validation of Infectious Disease Dx tests.</title>
        <authorList>
            <person name="Sproer C."/>
            <person name="Gronow S."/>
            <person name="Severitt S."/>
            <person name="Schroder I."/>
            <person name="Tallon L."/>
            <person name="Sadzewicz L."/>
            <person name="Zhao X."/>
            <person name="Boylan J."/>
            <person name="Ott S."/>
            <person name="Bowen H."/>
            <person name="Vavikolanu K."/>
            <person name="Mehta A."/>
            <person name="Aluvathingal J."/>
            <person name="Nadendla S."/>
            <person name="Lowell S."/>
            <person name="Myers T."/>
            <person name="Yan Y."/>
            <person name="Sichtig H."/>
        </authorList>
    </citation>
    <scope>NUCLEOTIDE SEQUENCE [LARGE SCALE GENOMIC DNA]</scope>
    <source>
        <strain evidence="3 4">FDAARGOS_990</strain>
    </source>
</reference>
<proteinExistence type="predicted"/>
<organism evidence="3 4">
    <name type="scientific">Brevibacterium casei</name>
    <dbReference type="NCBI Taxonomy" id="33889"/>
    <lineage>
        <taxon>Bacteria</taxon>
        <taxon>Bacillati</taxon>
        <taxon>Actinomycetota</taxon>
        <taxon>Actinomycetes</taxon>
        <taxon>Micrococcales</taxon>
        <taxon>Brevibacteriaceae</taxon>
        <taxon>Brevibacterium</taxon>
    </lineage>
</organism>
<evidence type="ECO:0000313" key="4">
    <source>
        <dbReference type="Proteomes" id="UP000595374"/>
    </source>
</evidence>
<feature type="transmembrane region" description="Helical" evidence="2">
    <location>
        <begin position="184"/>
        <end position="205"/>
    </location>
</feature>
<name>A0A7T4A0I6_9MICO</name>
<dbReference type="RefSeq" id="WP_198500113.1">
    <property type="nucleotide sequence ID" value="NZ_CP065989.1"/>
</dbReference>
<evidence type="ECO:0000313" key="3">
    <source>
        <dbReference type="EMBL" id="QQB15089.1"/>
    </source>
</evidence>
<feature type="compositionally biased region" description="Low complexity" evidence="1">
    <location>
        <begin position="26"/>
        <end position="36"/>
    </location>
</feature>
<protein>
    <submittedName>
        <fullName evidence="3">Uncharacterized protein</fullName>
    </submittedName>
</protein>
<dbReference type="EMBL" id="CP065989">
    <property type="protein sequence ID" value="QQB15089.1"/>
    <property type="molecule type" value="Genomic_DNA"/>
</dbReference>
<accession>A0A7T4A0I6</accession>